<evidence type="ECO:0008006" key="4">
    <source>
        <dbReference type="Google" id="ProtNLM"/>
    </source>
</evidence>
<dbReference type="EMBL" id="AQQY01000001">
    <property type="protein sequence ID" value="KCV83646.1"/>
    <property type="molecule type" value="Genomic_DNA"/>
</dbReference>
<sequence length="120" mass="12954">MKTMLTAACITLASPAFSAGYECEMIRQCPADMACIASILEANLIYDADQWTLFTSVEEIPMIPLFEDGPGQFALSSDLVADSAYFLSIFENGQAILTLHGWGDGAFSVVHEGDCKEFGV</sequence>
<comment type="caution">
    <text evidence="2">The sequence shown here is derived from an EMBL/GenBank/DDBJ whole genome shotgun (WGS) entry which is preliminary data.</text>
</comment>
<dbReference type="RefSeq" id="WP_035247693.1">
    <property type="nucleotide sequence ID" value="NZ_AQQY01000001.1"/>
</dbReference>
<dbReference type="STRING" id="1461693.ATO10_02760"/>
<keyword evidence="3" id="KW-1185">Reference proteome</keyword>
<organism evidence="2 3">
    <name type="scientific">Actibacterium atlanticum</name>
    <dbReference type="NCBI Taxonomy" id="1461693"/>
    <lineage>
        <taxon>Bacteria</taxon>
        <taxon>Pseudomonadati</taxon>
        <taxon>Pseudomonadota</taxon>
        <taxon>Alphaproteobacteria</taxon>
        <taxon>Rhodobacterales</taxon>
        <taxon>Roseobacteraceae</taxon>
        <taxon>Actibacterium</taxon>
    </lineage>
</organism>
<evidence type="ECO:0000256" key="1">
    <source>
        <dbReference type="SAM" id="SignalP"/>
    </source>
</evidence>
<proteinExistence type="predicted"/>
<protein>
    <recommendedName>
        <fullName evidence="4">Lipoprotein</fullName>
    </recommendedName>
</protein>
<reference evidence="2 3" key="1">
    <citation type="submission" date="2013-04" db="EMBL/GenBank/DDBJ databases">
        <title>Shimia sp. 22II-S11-Z10 Genome Sequencing.</title>
        <authorList>
            <person name="Lai Q."/>
            <person name="Li G."/>
            <person name="Shao Z."/>
        </authorList>
    </citation>
    <scope>NUCLEOTIDE SEQUENCE [LARGE SCALE GENOMIC DNA]</scope>
    <source>
        <strain evidence="3">22II-S11-Z10</strain>
    </source>
</reference>
<evidence type="ECO:0000313" key="3">
    <source>
        <dbReference type="Proteomes" id="UP000024836"/>
    </source>
</evidence>
<feature type="signal peptide" evidence="1">
    <location>
        <begin position="1"/>
        <end position="18"/>
    </location>
</feature>
<accession>A0A058ZS39</accession>
<evidence type="ECO:0000313" key="2">
    <source>
        <dbReference type="EMBL" id="KCV83646.1"/>
    </source>
</evidence>
<keyword evidence="1" id="KW-0732">Signal</keyword>
<dbReference type="Proteomes" id="UP000024836">
    <property type="component" value="Unassembled WGS sequence"/>
</dbReference>
<name>A0A058ZS39_9RHOB</name>
<gene>
    <name evidence="2" type="ORF">ATO10_02760</name>
</gene>
<dbReference type="AlphaFoldDB" id="A0A058ZS39"/>
<feature type="chain" id="PRO_5001566912" description="Lipoprotein" evidence="1">
    <location>
        <begin position="19"/>
        <end position="120"/>
    </location>
</feature>